<comment type="caution">
    <text evidence="3">The sequence shown here is derived from an EMBL/GenBank/DDBJ whole genome shotgun (WGS) entry which is preliminary data.</text>
</comment>
<evidence type="ECO:0000313" key="3">
    <source>
        <dbReference type="EMBL" id="GAA3996252.1"/>
    </source>
</evidence>
<feature type="chain" id="PRO_5045234893" description="Secretion system C-terminal sorting domain-containing protein" evidence="1">
    <location>
        <begin position="23"/>
        <end position="412"/>
    </location>
</feature>
<dbReference type="NCBIfam" id="TIGR04183">
    <property type="entry name" value="Por_Secre_tail"/>
    <property type="match status" value="1"/>
</dbReference>
<organism evidence="3 4">
    <name type="scientific">Hymenobacter fastidiosus</name>
    <dbReference type="NCBI Taxonomy" id="486264"/>
    <lineage>
        <taxon>Bacteria</taxon>
        <taxon>Pseudomonadati</taxon>
        <taxon>Bacteroidota</taxon>
        <taxon>Cytophagia</taxon>
        <taxon>Cytophagales</taxon>
        <taxon>Hymenobacteraceae</taxon>
        <taxon>Hymenobacter</taxon>
    </lineage>
</organism>
<dbReference type="Pfam" id="PF18962">
    <property type="entry name" value="Por_Secre_tail"/>
    <property type="match status" value="1"/>
</dbReference>
<dbReference type="RefSeq" id="WP_345070574.1">
    <property type="nucleotide sequence ID" value="NZ_BAABDJ010000002.1"/>
</dbReference>
<evidence type="ECO:0000256" key="1">
    <source>
        <dbReference type="SAM" id="SignalP"/>
    </source>
</evidence>
<name>A0ABP7REB9_9BACT</name>
<sequence>MKKIFTLATLGLLSAASFEAQAQVTLDGQLTAAELTAGNYVLLGKSNNFTGNQNTGRPFGNNGLLSLYVASTPTKVYMFLGGTVENTGNSFQLYIDRPGTSGVPAGTFLPAGEAGTSFEKVTRIKLEQAVELALALRGDGAPVGAAPQPYKAEAAIYTSATGVQSKSLTTAPVSILGNGTAFTIPATATTGSYAGLAGARMAYRNTTTGQIDTNPGNTTPITGATYGAAGSFGWEIELDRTALGVTTGTPAFRIFALYNNGNGGYASGEFIPQSTGALPASLPSPNLGGADNGPANDVDFATIPGSQTIGFSLGANGALGTKAADESSVAMSVFPNPAAGSATVAYRVVGGAENVQIALTDLTGRTVRVLAAGVKGAGTQSVKVSTADVAAGTYMVRVQVGEKVAVRRVVLL</sequence>
<feature type="domain" description="Secretion system C-terminal sorting" evidence="2">
    <location>
        <begin position="333"/>
        <end position="410"/>
    </location>
</feature>
<dbReference type="EMBL" id="BAABDJ010000002">
    <property type="protein sequence ID" value="GAA3996252.1"/>
    <property type="molecule type" value="Genomic_DNA"/>
</dbReference>
<evidence type="ECO:0000259" key="2">
    <source>
        <dbReference type="Pfam" id="PF18962"/>
    </source>
</evidence>
<reference evidence="4" key="1">
    <citation type="journal article" date="2019" name="Int. J. Syst. Evol. Microbiol.">
        <title>The Global Catalogue of Microorganisms (GCM) 10K type strain sequencing project: providing services to taxonomists for standard genome sequencing and annotation.</title>
        <authorList>
            <consortium name="The Broad Institute Genomics Platform"/>
            <consortium name="The Broad Institute Genome Sequencing Center for Infectious Disease"/>
            <person name="Wu L."/>
            <person name="Ma J."/>
        </authorList>
    </citation>
    <scope>NUCLEOTIDE SEQUENCE [LARGE SCALE GENOMIC DNA]</scope>
    <source>
        <strain evidence="4">JCM 17224</strain>
    </source>
</reference>
<proteinExistence type="predicted"/>
<dbReference type="Proteomes" id="UP001500567">
    <property type="component" value="Unassembled WGS sequence"/>
</dbReference>
<accession>A0ABP7REB9</accession>
<evidence type="ECO:0000313" key="4">
    <source>
        <dbReference type="Proteomes" id="UP001500567"/>
    </source>
</evidence>
<protein>
    <recommendedName>
        <fullName evidence="2">Secretion system C-terminal sorting domain-containing protein</fullName>
    </recommendedName>
</protein>
<keyword evidence="1" id="KW-0732">Signal</keyword>
<gene>
    <name evidence="3" type="ORF">GCM10022408_03550</name>
</gene>
<dbReference type="InterPro" id="IPR026444">
    <property type="entry name" value="Secre_tail"/>
</dbReference>
<feature type="signal peptide" evidence="1">
    <location>
        <begin position="1"/>
        <end position="22"/>
    </location>
</feature>
<keyword evidence="4" id="KW-1185">Reference proteome</keyword>